<gene>
    <name evidence="1" type="ORF">MANES_05G044854v8</name>
</gene>
<dbReference type="Proteomes" id="UP000091857">
    <property type="component" value="Chromosome 5"/>
</dbReference>
<evidence type="ECO:0000313" key="1">
    <source>
        <dbReference type="EMBL" id="KAG8653659.1"/>
    </source>
</evidence>
<keyword evidence="2" id="KW-1185">Reference proteome</keyword>
<reference evidence="2" key="1">
    <citation type="journal article" date="2016" name="Nat. Biotechnol.">
        <title>Sequencing wild and cultivated cassava and related species reveals extensive interspecific hybridization and genetic diversity.</title>
        <authorList>
            <person name="Bredeson J.V."/>
            <person name="Lyons J.B."/>
            <person name="Prochnik S.E."/>
            <person name="Wu G.A."/>
            <person name="Ha C.M."/>
            <person name="Edsinger-Gonzales E."/>
            <person name="Grimwood J."/>
            <person name="Schmutz J."/>
            <person name="Rabbi I.Y."/>
            <person name="Egesi C."/>
            <person name="Nauluvula P."/>
            <person name="Lebot V."/>
            <person name="Ndunguru J."/>
            <person name="Mkamilo G."/>
            <person name="Bart R.S."/>
            <person name="Setter T.L."/>
            <person name="Gleadow R.M."/>
            <person name="Kulakow P."/>
            <person name="Ferguson M.E."/>
            <person name="Rounsley S."/>
            <person name="Rokhsar D.S."/>
        </authorList>
    </citation>
    <scope>NUCLEOTIDE SEQUENCE [LARGE SCALE GENOMIC DNA]</scope>
    <source>
        <strain evidence="2">cv. AM560-2</strain>
    </source>
</reference>
<accession>A0ACB7HLN4</accession>
<name>A0ACB7HLN4_MANES</name>
<dbReference type="EMBL" id="CM004391">
    <property type="protein sequence ID" value="KAG8653659.1"/>
    <property type="molecule type" value="Genomic_DNA"/>
</dbReference>
<organism evidence="1 2">
    <name type="scientific">Manihot esculenta</name>
    <name type="common">Cassava</name>
    <name type="synonym">Jatropha manihot</name>
    <dbReference type="NCBI Taxonomy" id="3983"/>
    <lineage>
        <taxon>Eukaryota</taxon>
        <taxon>Viridiplantae</taxon>
        <taxon>Streptophyta</taxon>
        <taxon>Embryophyta</taxon>
        <taxon>Tracheophyta</taxon>
        <taxon>Spermatophyta</taxon>
        <taxon>Magnoliopsida</taxon>
        <taxon>eudicotyledons</taxon>
        <taxon>Gunneridae</taxon>
        <taxon>Pentapetalae</taxon>
        <taxon>rosids</taxon>
        <taxon>fabids</taxon>
        <taxon>Malpighiales</taxon>
        <taxon>Euphorbiaceae</taxon>
        <taxon>Crotonoideae</taxon>
        <taxon>Manihoteae</taxon>
        <taxon>Manihot</taxon>
    </lineage>
</organism>
<protein>
    <submittedName>
        <fullName evidence="1">Uncharacterized protein</fullName>
    </submittedName>
</protein>
<proteinExistence type="predicted"/>
<evidence type="ECO:0000313" key="2">
    <source>
        <dbReference type="Proteomes" id="UP000091857"/>
    </source>
</evidence>
<comment type="caution">
    <text evidence="1">The sequence shown here is derived from an EMBL/GenBank/DDBJ whole genome shotgun (WGS) entry which is preliminary data.</text>
</comment>
<sequence>MVETLTSKTKAWEKEQGVPFLYDGERLLSRLEQYNNLRKAKEQEKIRQRDQKKLQVQLIAEQEALFGAKFSPSKSGKKAFRTSVGFASNRKLSLGGAMLQNLKADKSCPHMHINKKGDGLNQNVYLGSQQNGGFATQTYGRRNSEIAGHLVKKQSSAKAPSTELRLIRKPLSPIPLKMTSQAII</sequence>